<keyword evidence="2" id="KW-1185">Reference proteome</keyword>
<dbReference type="Proteomes" id="UP000005387">
    <property type="component" value="Unassembled WGS sequence"/>
</dbReference>
<proteinExistence type="predicted"/>
<gene>
    <name evidence="1" type="ORF">PaecuDRAFT_1516</name>
</gene>
<evidence type="ECO:0000313" key="2">
    <source>
        <dbReference type="Proteomes" id="UP000005387"/>
    </source>
</evidence>
<organism evidence="1 2">
    <name type="scientific">Paenibacillus curdlanolyticus YK9</name>
    <dbReference type="NCBI Taxonomy" id="717606"/>
    <lineage>
        <taxon>Bacteria</taxon>
        <taxon>Bacillati</taxon>
        <taxon>Bacillota</taxon>
        <taxon>Bacilli</taxon>
        <taxon>Bacillales</taxon>
        <taxon>Paenibacillaceae</taxon>
        <taxon>Paenibacillus</taxon>
    </lineage>
</organism>
<name>E0I792_9BACL</name>
<evidence type="ECO:0000313" key="1">
    <source>
        <dbReference type="EMBL" id="EFM11908.1"/>
    </source>
</evidence>
<accession>E0I792</accession>
<dbReference type="EMBL" id="AEDD01000003">
    <property type="protein sequence ID" value="EFM11908.1"/>
    <property type="molecule type" value="Genomic_DNA"/>
</dbReference>
<dbReference type="STRING" id="717606.PaecuDRAFT_1516"/>
<dbReference type="RefSeq" id="WP_006037527.1">
    <property type="nucleotide sequence ID" value="NZ_AEDD01000003.1"/>
</dbReference>
<reference evidence="1 2" key="1">
    <citation type="submission" date="2010-07" db="EMBL/GenBank/DDBJ databases">
        <title>The draft genome of Paenibacillus curdlanolyticus YK9.</title>
        <authorList>
            <consortium name="US DOE Joint Genome Institute (JGI-PGF)"/>
            <person name="Lucas S."/>
            <person name="Copeland A."/>
            <person name="Lapidus A."/>
            <person name="Cheng J.-F."/>
            <person name="Bruce D."/>
            <person name="Goodwin L."/>
            <person name="Pitluck S."/>
            <person name="Land M.L."/>
            <person name="Hauser L."/>
            <person name="Chang Y.-J."/>
            <person name="Jeffries C."/>
            <person name="Anderson I.J."/>
            <person name="Johnson E."/>
            <person name="Loganathan U."/>
            <person name="Mulhopadhyay B."/>
            <person name="Kyrpides N."/>
            <person name="Woyke T.J."/>
        </authorList>
    </citation>
    <scope>NUCLEOTIDE SEQUENCE [LARGE SCALE GENOMIC DNA]</scope>
    <source>
        <strain evidence="1 2">YK9</strain>
    </source>
</reference>
<dbReference type="AlphaFoldDB" id="E0I792"/>
<sequence>MEFNELPGSGQVWLHMRQPSSTFLSIVTGRSGAAVSRRTPVLLTQLSVTGVRFMTYLRFPVDSSYKVNLHIAFREWEFGLLGRITMRQREDNMFMYACAIDPDPAIQQALAGAMLDLVRSADPDDRELQSIFWRISG</sequence>
<dbReference type="OrthoDB" id="2382373at2"/>
<protein>
    <submittedName>
        <fullName evidence="1">Uncharacterized protein</fullName>
    </submittedName>
</protein>